<sequence>MTELVYQKTKGNPFFTNQFLKSLHEDGWIEFNFEIGYWQCDITKVRELSLTDDVVEFMAARLEKLPEETQTVLKLAACIGSSFDLGTLAIVTQQSQADAFLNDLSKQARFVSDIYLIRYQPQSILCMPLLDRGQLRGILYLENQVTPGAFTSDRLELLNVIAAQAIISLQNARLYQDLENSNQTLEQKVAEPELGEGTQFCIGLPVNNHLGGHELSFDND</sequence>
<dbReference type="STRING" id="1925591.BI308_21880"/>
<dbReference type="PANTHER" id="PTHR43642">
    <property type="entry name" value="HYBRID SIGNAL TRANSDUCTION HISTIDINE KINASE G"/>
    <property type="match status" value="1"/>
</dbReference>
<protein>
    <recommendedName>
        <fullName evidence="1">GAF domain-containing protein</fullName>
    </recommendedName>
</protein>
<dbReference type="InterPro" id="IPR053159">
    <property type="entry name" value="Hybrid_Histidine_Kinase"/>
</dbReference>
<dbReference type="PANTHER" id="PTHR43642:SF1">
    <property type="entry name" value="HYBRID SIGNAL TRANSDUCTION HISTIDINE KINASE G"/>
    <property type="match status" value="1"/>
</dbReference>
<comment type="caution">
    <text evidence="2">The sequence shown here is derived from an EMBL/GenBank/DDBJ whole genome shotgun (WGS) entry which is preliminary data.</text>
</comment>
<keyword evidence="3" id="KW-1185">Reference proteome</keyword>
<reference evidence="2" key="1">
    <citation type="submission" date="2016-10" db="EMBL/GenBank/DDBJ databases">
        <title>CRISPR-Cas defence system in Roseofilum reptotaenium: evidence of a bacteriophage-cyanobacterium arms race in the coral black band disease.</title>
        <authorList>
            <person name="Buerger P."/>
            <person name="Wood-Charlson E.M."/>
            <person name="Weynberg K.D."/>
            <person name="Willis B."/>
            <person name="Van Oppen M.J."/>
        </authorList>
    </citation>
    <scope>NUCLEOTIDE SEQUENCE [LARGE SCALE GENOMIC DNA]</scope>
    <source>
        <strain evidence="2">AO1-A</strain>
    </source>
</reference>
<evidence type="ECO:0000259" key="1">
    <source>
        <dbReference type="SMART" id="SM00065"/>
    </source>
</evidence>
<proteinExistence type="predicted"/>
<dbReference type="InterPro" id="IPR029016">
    <property type="entry name" value="GAF-like_dom_sf"/>
</dbReference>
<dbReference type="SUPFAM" id="SSF55781">
    <property type="entry name" value="GAF domain-like"/>
    <property type="match status" value="1"/>
</dbReference>
<dbReference type="Pfam" id="PF01590">
    <property type="entry name" value="GAF"/>
    <property type="match status" value="1"/>
</dbReference>
<evidence type="ECO:0000313" key="3">
    <source>
        <dbReference type="Proteomes" id="UP000183940"/>
    </source>
</evidence>
<dbReference type="Gene3D" id="3.30.450.40">
    <property type="match status" value="1"/>
</dbReference>
<dbReference type="AlphaFoldDB" id="A0A1L9QLD7"/>
<dbReference type="Proteomes" id="UP000183940">
    <property type="component" value="Unassembled WGS sequence"/>
</dbReference>
<evidence type="ECO:0000313" key="2">
    <source>
        <dbReference type="EMBL" id="OJJ19011.1"/>
    </source>
</evidence>
<feature type="domain" description="GAF" evidence="1">
    <location>
        <begin position="41"/>
        <end position="179"/>
    </location>
</feature>
<dbReference type="SMART" id="SM00065">
    <property type="entry name" value="GAF"/>
    <property type="match status" value="1"/>
</dbReference>
<organism evidence="2 3">
    <name type="scientific">Roseofilum reptotaenium AO1-A</name>
    <dbReference type="NCBI Taxonomy" id="1925591"/>
    <lineage>
        <taxon>Bacteria</taxon>
        <taxon>Bacillati</taxon>
        <taxon>Cyanobacteriota</taxon>
        <taxon>Cyanophyceae</taxon>
        <taxon>Desertifilales</taxon>
        <taxon>Desertifilaceae</taxon>
        <taxon>Roseofilum</taxon>
    </lineage>
</organism>
<dbReference type="InterPro" id="IPR003018">
    <property type="entry name" value="GAF"/>
</dbReference>
<name>A0A1L9QLD7_9CYAN</name>
<dbReference type="EMBL" id="MLAW01000053">
    <property type="protein sequence ID" value="OJJ19011.1"/>
    <property type="molecule type" value="Genomic_DNA"/>
</dbReference>
<accession>A0A1L9QLD7</accession>
<gene>
    <name evidence="2" type="ORF">BI308_21880</name>
</gene>